<gene>
    <name evidence="2" type="ORF">EVAR_74100_1</name>
</gene>
<feature type="region of interest" description="Disordered" evidence="1">
    <location>
        <begin position="239"/>
        <end position="297"/>
    </location>
</feature>
<dbReference type="OrthoDB" id="343582at2759"/>
<evidence type="ECO:0000313" key="2">
    <source>
        <dbReference type="EMBL" id="GBP05740.1"/>
    </source>
</evidence>
<comment type="caution">
    <text evidence="2">The sequence shown here is derived from an EMBL/GenBank/DDBJ whole genome shotgun (WGS) entry which is preliminary data.</text>
</comment>
<dbReference type="Proteomes" id="UP000299102">
    <property type="component" value="Unassembled WGS sequence"/>
</dbReference>
<feature type="region of interest" description="Disordered" evidence="1">
    <location>
        <begin position="1"/>
        <end position="22"/>
    </location>
</feature>
<protein>
    <submittedName>
        <fullName evidence="2">Uncharacterized protein</fullName>
    </submittedName>
</protein>
<feature type="compositionally biased region" description="Polar residues" evidence="1">
    <location>
        <begin position="278"/>
        <end position="287"/>
    </location>
</feature>
<proteinExistence type="predicted"/>
<dbReference type="EMBL" id="BGZK01007823">
    <property type="protein sequence ID" value="GBP05740.1"/>
    <property type="molecule type" value="Genomic_DNA"/>
</dbReference>
<dbReference type="AlphaFoldDB" id="A0A4C1SWU6"/>
<organism evidence="2 3">
    <name type="scientific">Eumeta variegata</name>
    <name type="common">Bagworm moth</name>
    <name type="synonym">Eumeta japonica</name>
    <dbReference type="NCBI Taxonomy" id="151549"/>
    <lineage>
        <taxon>Eukaryota</taxon>
        <taxon>Metazoa</taxon>
        <taxon>Ecdysozoa</taxon>
        <taxon>Arthropoda</taxon>
        <taxon>Hexapoda</taxon>
        <taxon>Insecta</taxon>
        <taxon>Pterygota</taxon>
        <taxon>Neoptera</taxon>
        <taxon>Endopterygota</taxon>
        <taxon>Lepidoptera</taxon>
        <taxon>Glossata</taxon>
        <taxon>Ditrysia</taxon>
        <taxon>Tineoidea</taxon>
        <taxon>Psychidae</taxon>
        <taxon>Oiketicinae</taxon>
        <taxon>Eumeta</taxon>
    </lineage>
</organism>
<feature type="compositionally biased region" description="Polar residues" evidence="1">
    <location>
        <begin position="239"/>
        <end position="261"/>
    </location>
</feature>
<accession>A0A4C1SWU6</accession>
<name>A0A4C1SWU6_EUMVA</name>
<feature type="compositionally biased region" description="Basic and acidic residues" evidence="1">
    <location>
        <begin position="264"/>
        <end position="275"/>
    </location>
</feature>
<sequence length="418" mass="47655">MKEDDNSCQVVSKENEEDAKKRPLSLVKDEEPWLKELFGSEDVDLRQLIPPVLAVPNLPDDDIAPPPPSINIANEIARDANENWDNLKTESNKNSTIKTAKSSLEDVRKLAKTAKLSKLSKLDKLTRDIDHRNKLSELQMADDTQEANDEKIRTMITPQAQELLESNSISQEQYKHLIKTVMSINETNKLKEAKRRESLNAIKQKLTAINDDDSHHDTTERNLAMQAVLKKRIPKLNKAQSLNEQNSNTDSQQADSNTVGNSEDLPHNEDKKQDSNEEQTSTMQATTGRAIRGQRENVDPKCPRGIVLWIHQQLAICPWDRVDLNNALGFIQWAPQAQWHPAVPWQWPTKYTLTWPMSGGNMNNMSGPPQFGKAIWDLCAAMLCHPWVHPSTSHTQTPQFHRQSQEDLVRTITIRWNR</sequence>
<dbReference type="STRING" id="151549.A0A4C1SWU6"/>
<keyword evidence="3" id="KW-1185">Reference proteome</keyword>
<evidence type="ECO:0000256" key="1">
    <source>
        <dbReference type="SAM" id="MobiDB-lite"/>
    </source>
</evidence>
<reference evidence="2 3" key="1">
    <citation type="journal article" date="2019" name="Commun. Biol.">
        <title>The bagworm genome reveals a unique fibroin gene that provides high tensile strength.</title>
        <authorList>
            <person name="Kono N."/>
            <person name="Nakamura H."/>
            <person name="Ohtoshi R."/>
            <person name="Tomita M."/>
            <person name="Numata K."/>
            <person name="Arakawa K."/>
        </authorList>
    </citation>
    <scope>NUCLEOTIDE SEQUENCE [LARGE SCALE GENOMIC DNA]</scope>
</reference>
<evidence type="ECO:0000313" key="3">
    <source>
        <dbReference type="Proteomes" id="UP000299102"/>
    </source>
</evidence>